<dbReference type="OrthoDB" id="6370339at2759"/>
<dbReference type="InterPro" id="IPR036915">
    <property type="entry name" value="Cyclin-like_sf"/>
</dbReference>
<protein>
    <submittedName>
        <fullName evidence="7">G2/mitotic-specific cyclin-2-like</fullName>
    </submittedName>
</protein>
<dbReference type="InterPro" id="IPR046965">
    <property type="entry name" value="Cyclin_A/B-like"/>
</dbReference>
<feature type="domain" description="Cyclin-like" evidence="5">
    <location>
        <begin position="119"/>
        <end position="203"/>
    </location>
</feature>
<evidence type="ECO:0000256" key="4">
    <source>
        <dbReference type="RuleBase" id="RU000383"/>
    </source>
</evidence>
<dbReference type="PROSITE" id="PS00292">
    <property type="entry name" value="CYCLINS"/>
    <property type="match status" value="1"/>
</dbReference>
<evidence type="ECO:0000256" key="3">
    <source>
        <dbReference type="ARBA" id="ARBA00023306"/>
    </source>
</evidence>
<dbReference type="FunFam" id="1.10.472.10:FF:000010">
    <property type="entry name" value="G1/S-specific cyclin Cln1"/>
    <property type="match status" value="1"/>
</dbReference>
<dbReference type="Proteomes" id="UP000292052">
    <property type="component" value="Unassembled WGS sequence"/>
</dbReference>
<dbReference type="InterPro" id="IPR006671">
    <property type="entry name" value="Cyclin_N"/>
</dbReference>
<evidence type="ECO:0000313" key="7">
    <source>
        <dbReference type="EMBL" id="RZC35571.1"/>
    </source>
</evidence>
<feature type="domain" description="Cyclin C-terminal" evidence="6">
    <location>
        <begin position="115"/>
        <end position="236"/>
    </location>
</feature>
<dbReference type="InterPro" id="IPR004367">
    <property type="entry name" value="Cyclin_C-dom"/>
</dbReference>
<name>A0A482VRK2_ASBVE</name>
<dbReference type="PANTHER" id="PTHR10177">
    <property type="entry name" value="CYCLINS"/>
    <property type="match status" value="1"/>
</dbReference>
<evidence type="ECO:0000313" key="8">
    <source>
        <dbReference type="Proteomes" id="UP000292052"/>
    </source>
</evidence>
<dbReference type="InterPro" id="IPR039361">
    <property type="entry name" value="Cyclin"/>
</dbReference>
<dbReference type="GO" id="GO:0016538">
    <property type="term" value="F:cyclin-dependent protein serine/threonine kinase regulator activity"/>
    <property type="evidence" value="ECO:0007669"/>
    <property type="project" value="InterPro"/>
</dbReference>
<dbReference type="SUPFAM" id="SSF47954">
    <property type="entry name" value="Cyclin-like"/>
    <property type="match status" value="2"/>
</dbReference>
<feature type="domain" description="Cyclin-like" evidence="5">
    <location>
        <begin position="22"/>
        <end position="106"/>
    </location>
</feature>
<keyword evidence="2 4" id="KW-0195">Cyclin</keyword>
<evidence type="ECO:0000259" key="5">
    <source>
        <dbReference type="SMART" id="SM00385"/>
    </source>
</evidence>
<evidence type="ECO:0000256" key="1">
    <source>
        <dbReference type="ARBA" id="ARBA00022618"/>
    </source>
</evidence>
<dbReference type="SMART" id="SM01332">
    <property type="entry name" value="Cyclin_C"/>
    <property type="match status" value="1"/>
</dbReference>
<dbReference type="Gene3D" id="1.10.472.10">
    <property type="entry name" value="Cyclin-like"/>
    <property type="match status" value="2"/>
</dbReference>
<comment type="caution">
    <text evidence="7">The sequence shown here is derived from an EMBL/GenBank/DDBJ whole genome shotgun (WGS) entry which is preliminary data.</text>
</comment>
<gene>
    <name evidence="7" type="ORF">BDFB_014288</name>
</gene>
<proteinExistence type="inferred from homology"/>
<dbReference type="STRING" id="1661398.A0A482VRK2"/>
<dbReference type="GO" id="GO:0044772">
    <property type="term" value="P:mitotic cell cycle phase transition"/>
    <property type="evidence" value="ECO:0007669"/>
    <property type="project" value="InterPro"/>
</dbReference>
<sequence>FVVDKHRLQKCSNYHYRLLIVNWLIYAHKVLELSETTLFAAVRMFDHMLVATQIPDKKYQLVGITCMWIASKLYDHYLILVPKLFSLCSGKFSKYQIISTEKEILKVSSFNVNFPDPSTFLFYFLKEVGLENDPKIRFSAMFVMEMFTFVLEYTSSSPSLLAASALFIALCQNGRDYLPFLKYVHSCLTDVVIFKNYTKLMWFSIKQVLKTTVTSNEIVAKYSVQDKLNVAQLFSPL</sequence>
<keyword evidence="8" id="KW-1185">Reference proteome</keyword>
<evidence type="ECO:0000256" key="2">
    <source>
        <dbReference type="ARBA" id="ARBA00023127"/>
    </source>
</evidence>
<reference evidence="7 8" key="1">
    <citation type="submission" date="2017-03" db="EMBL/GenBank/DDBJ databases">
        <title>Genome of the blue death feigning beetle - Asbolus verrucosus.</title>
        <authorList>
            <person name="Rider S.D."/>
        </authorList>
    </citation>
    <scope>NUCLEOTIDE SEQUENCE [LARGE SCALE GENOMIC DNA]</scope>
    <source>
        <strain evidence="7">Butters</strain>
        <tissue evidence="7">Head and leg muscle</tissue>
    </source>
</reference>
<dbReference type="InterPro" id="IPR048258">
    <property type="entry name" value="Cyclins_cyclin-box"/>
</dbReference>
<comment type="similarity">
    <text evidence="4">Belongs to the cyclin family.</text>
</comment>
<dbReference type="Pfam" id="PF00134">
    <property type="entry name" value="Cyclin_N"/>
    <property type="match status" value="1"/>
</dbReference>
<dbReference type="GO" id="GO:0051726">
    <property type="term" value="P:regulation of cell cycle"/>
    <property type="evidence" value="ECO:0007669"/>
    <property type="project" value="UniProtKB-ARBA"/>
</dbReference>
<keyword evidence="3" id="KW-0131">Cell cycle</keyword>
<evidence type="ECO:0000259" key="6">
    <source>
        <dbReference type="SMART" id="SM01332"/>
    </source>
</evidence>
<dbReference type="AlphaFoldDB" id="A0A482VRK2"/>
<organism evidence="7 8">
    <name type="scientific">Asbolus verrucosus</name>
    <name type="common">Desert ironclad beetle</name>
    <dbReference type="NCBI Taxonomy" id="1661398"/>
    <lineage>
        <taxon>Eukaryota</taxon>
        <taxon>Metazoa</taxon>
        <taxon>Ecdysozoa</taxon>
        <taxon>Arthropoda</taxon>
        <taxon>Hexapoda</taxon>
        <taxon>Insecta</taxon>
        <taxon>Pterygota</taxon>
        <taxon>Neoptera</taxon>
        <taxon>Endopterygota</taxon>
        <taxon>Coleoptera</taxon>
        <taxon>Polyphaga</taxon>
        <taxon>Cucujiformia</taxon>
        <taxon>Tenebrionidae</taxon>
        <taxon>Pimeliinae</taxon>
        <taxon>Asbolus</taxon>
    </lineage>
</organism>
<keyword evidence="1" id="KW-0132">Cell division</keyword>
<dbReference type="Pfam" id="PF02984">
    <property type="entry name" value="Cyclin_C"/>
    <property type="match status" value="1"/>
</dbReference>
<dbReference type="InterPro" id="IPR013763">
    <property type="entry name" value="Cyclin-like_dom"/>
</dbReference>
<dbReference type="GO" id="GO:0051301">
    <property type="term" value="P:cell division"/>
    <property type="evidence" value="ECO:0007669"/>
    <property type="project" value="UniProtKB-KW"/>
</dbReference>
<dbReference type="PIRSF" id="PIRSF001771">
    <property type="entry name" value="Cyclin_A_B_D_E"/>
    <property type="match status" value="1"/>
</dbReference>
<accession>A0A482VRK2</accession>
<feature type="non-terminal residue" evidence="7">
    <location>
        <position position="1"/>
    </location>
</feature>
<dbReference type="EMBL" id="QDEB01069742">
    <property type="protein sequence ID" value="RZC35571.1"/>
    <property type="molecule type" value="Genomic_DNA"/>
</dbReference>
<dbReference type="SMART" id="SM00385">
    <property type="entry name" value="CYCLIN"/>
    <property type="match status" value="2"/>
</dbReference>